<organism evidence="2 3">
    <name type="scientific">Pleurodeles waltl</name>
    <name type="common">Iberian ribbed newt</name>
    <dbReference type="NCBI Taxonomy" id="8319"/>
    <lineage>
        <taxon>Eukaryota</taxon>
        <taxon>Metazoa</taxon>
        <taxon>Chordata</taxon>
        <taxon>Craniata</taxon>
        <taxon>Vertebrata</taxon>
        <taxon>Euteleostomi</taxon>
        <taxon>Amphibia</taxon>
        <taxon>Batrachia</taxon>
        <taxon>Caudata</taxon>
        <taxon>Salamandroidea</taxon>
        <taxon>Salamandridae</taxon>
        <taxon>Pleurodelinae</taxon>
        <taxon>Pleurodeles</taxon>
    </lineage>
</organism>
<evidence type="ECO:0000313" key="3">
    <source>
        <dbReference type="Proteomes" id="UP001066276"/>
    </source>
</evidence>
<name>A0AAV7PY31_PLEWA</name>
<feature type="region of interest" description="Disordered" evidence="1">
    <location>
        <begin position="126"/>
        <end position="175"/>
    </location>
</feature>
<dbReference type="EMBL" id="JANPWB010000011">
    <property type="protein sequence ID" value="KAJ1132161.1"/>
    <property type="molecule type" value="Genomic_DNA"/>
</dbReference>
<proteinExistence type="predicted"/>
<sequence length="175" mass="18776">MADAYTYHLVKMDVQIEVLNTLAAHVAGTDWKIGELKNRIKRAQEETMKLTPRCTCSPVLEKLSSPPKVSGEVLEYLKANMTSPVKKTPNEGEGTGALHNKHDKPMSSEQENITWGAGEELPVADFPECGKKGVQNKRTPCGAPGVRSTEESGPGAPPGTCFGASPLRHPGEDGP</sequence>
<keyword evidence="3" id="KW-1185">Reference proteome</keyword>
<evidence type="ECO:0000256" key="1">
    <source>
        <dbReference type="SAM" id="MobiDB-lite"/>
    </source>
</evidence>
<evidence type="ECO:0000313" key="2">
    <source>
        <dbReference type="EMBL" id="KAJ1132161.1"/>
    </source>
</evidence>
<dbReference type="Proteomes" id="UP001066276">
    <property type="component" value="Chromosome 7"/>
</dbReference>
<gene>
    <name evidence="2" type="ORF">NDU88_010488</name>
</gene>
<comment type="caution">
    <text evidence="2">The sequence shown here is derived from an EMBL/GenBank/DDBJ whole genome shotgun (WGS) entry which is preliminary data.</text>
</comment>
<reference evidence="2" key="1">
    <citation type="journal article" date="2022" name="bioRxiv">
        <title>Sequencing and chromosome-scale assembly of the giantPleurodeles waltlgenome.</title>
        <authorList>
            <person name="Brown T."/>
            <person name="Elewa A."/>
            <person name="Iarovenko S."/>
            <person name="Subramanian E."/>
            <person name="Araus A.J."/>
            <person name="Petzold A."/>
            <person name="Susuki M."/>
            <person name="Suzuki K.-i.T."/>
            <person name="Hayashi T."/>
            <person name="Toyoda A."/>
            <person name="Oliveira C."/>
            <person name="Osipova E."/>
            <person name="Leigh N.D."/>
            <person name="Simon A."/>
            <person name="Yun M.H."/>
        </authorList>
    </citation>
    <scope>NUCLEOTIDE SEQUENCE</scope>
    <source>
        <strain evidence="2">20211129_DDA</strain>
        <tissue evidence="2">Liver</tissue>
    </source>
</reference>
<protein>
    <submittedName>
        <fullName evidence="2">Uncharacterized protein</fullName>
    </submittedName>
</protein>
<feature type="region of interest" description="Disordered" evidence="1">
    <location>
        <begin position="80"/>
        <end position="110"/>
    </location>
</feature>
<accession>A0AAV7PY31</accession>
<dbReference type="AlphaFoldDB" id="A0AAV7PY31"/>